<keyword evidence="3" id="KW-1185">Reference proteome</keyword>
<sequence>MTREELYDLVWSNPVSTVAKDLGVSDVYLGRVCGLLEVPTPPRGYWRKLATGKAHQRPELPDPRPGVPRVWTKGKATAQPAAQRPRYQAEPAQPSAGRRRRPPHELVKQAEEHYRESEHGVDGYLRPRKKLLPDIITSRDGAARCLRFASDLFHVLESRGHRVMIAPAFERLIRPDPLMTKTDGAGALWSPLRPTVAYIHGVPIGLCVMEAAAKKKLRYVGEGRYIPEKDYRPDRHPGPTSTVERSMPTGLIELIAYSPFHGFPWVKEWAETPKWSLGSGIDGVITVIEGGAVGLGIELEKAGRYF</sequence>
<dbReference type="EMBL" id="FO082820">
    <property type="protein sequence ID" value="CCF19959.1"/>
    <property type="molecule type" value="Genomic_DNA"/>
</dbReference>
<accession>L0NGE4</accession>
<feature type="compositionally biased region" description="Low complexity" evidence="1">
    <location>
        <begin position="76"/>
        <end position="94"/>
    </location>
</feature>
<proteinExistence type="predicted"/>
<name>L0NGE4_9HYPH</name>
<evidence type="ECO:0000256" key="1">
    <source>
        <dbReference type="SAM" id="MobiDB-lite"/>
    </source>
</evidence>
<gene>
    <name evidence="2" type="ORF">NT26_2235</name>
</gene>
<reference evidence="2 3" key="1">
    <citation type="journal article" date="2013" name="Genome Biol. Evol.">
        <title>Life in an arsenic-containing gold mine: genome and physiology of the autotrophic arsenite-oxidizing bacterium rhizobium sp. NT-26.</title>
        <authorList>
            <person name="Andres J."/>
            <person name="Arsene-Ploetze F."/>
            <person name="Barbe V."/>
            <person name="Brochier-Armanet C."/>
            <person name="Cleiss-Arnold J."/>
            <person name="Coppee J.Y."/>
            <person name="Dillies M.A."/>
            <person name="Geist"/>
            <person name="L"/>
            <person name="Joublin A."/>
            <person name="Koechler S."/>
            <person name="Lassalle F."/>
            <person name="Marchal M."/>
            <person name="Medigue C."/>
            <person name="Muller D."/>
            <person name="Nesme X."/>
            <person name="Plewniak F."/>
            <person name="Proux C."/>
            <person name="Ramirez-Bahena M.H."/>
            <person name="Schenowitz C."/>
            <person name="Sismeiro O."/>
            <person name="Vallenet D."/>
            <person name="Santini J.M."/>
            <person name="Bertin P.N."/>
        </authorList>
    </citation>
    <scope>NUCLEOTIDE SEQUENCE [LARGE SCALE GENOMIC DNA]</scope>
    <source>
        <strain evidence="2 3">NT-26</strain>
    </source>
</reference>
<evidence type="ECO:0000313" key="2">
    <source>
        <dbReference type="EMBL" id="CCF19959.1"/>
    </source>
</evidence>
<feature type="region of interest" description="Disordered" evidence="1">
    <location>
        <begin position="51"/>
        <end position="104"/>
    </location>
</feature>
<dbReference type="Proteomes" id="UP000010792">
    <property type="component" value="Chromosome"/>
</dbReference>
<protein>
    <submittedName>
        <fullName evidence="2">Uncharacterized protein</fullName>
    </submittedName>
</protein>
<dbReference type="STRING" id="1125847.NT26_2235"/>
<organism evidence="2 3">
    <name type="scientific">Pseudorhizobium banfieldiae</name>
    <dbReference type="NCBI Taxonomy" id="1125847"/>
    <lineage>
        <taxon>Bacteria</taxon>
        <taxon>Pseudomonadati</taxon>
        <taxon>Pseudomonadota</taxon>
        <taxon>Alphaproteobacteria</taxon>
        <taxon>Hyphomicrobiales</taxon>
        <taxon>Rhizobiaceae</taxon>
        <taxon>Rhizobium/Agrobacterium group</taxon>
        <taxon>Pseudorhizobium</taxon>
    </lineage>
</organism>
<dbReference type="KEGG" id="rht:NT26_2235"/>
<dbReference type="AlphaFoldDB" id="L0NGE4"/>
<evidence type="ECO:0000313" key="3">
    <source>
        <dbReference type="Proteomes" id="UP000010792"/>
    </source>
</evidence>